<evidence type="ECO:0000313" key="3">
    <source>
        <dbReference type="EMBL" id="PMQ21828.1"/>
    </source>
</evidence>
<keyword evidence="2" id="KW-0812">Transmembrane</keyword>
<dbReference type="EMBL" id="PNQX01000001">
    <property type="protein sequence ID" value="PMQ21828.1"/>
    <property type="molecule type" value="Genomic_DNA"/>
</dbReference>
<feature type="region of interest" description="Disordered" evidence="1">
    <location>
        <begin position="1"/>
        <end position="34"/>
    </location>
</feature>
<dbReference type="Proteomes" id="UP000235739">
    <property type="component" value="Unassembled WGS sequence"/>
</dbReference>
<evidence type="ECO:0000313" key="4">
    <source>
        <dbReference type="Proteomes" id="UP000235739"/>
    </source>
</evidence>
<dbReference type="Pfam" id="PF14155">
    <property type="entry name" value="DUF4307"/>
    <property type="match status" value="1"/>
</dbReference>
<evidence type="ECO:0000256" key="1">
    <source>
        <dbReference type="SAM" id="MobiDB-lite"/>
    </source>
</evidence>
<feature type="transmembrane region" description="Helical" evidence="2">
    <location>
        <begin position="43"/>
        <end position="62"/>
    </location>
</feature>
<keyword evidence="2" id="KW-0472">Membrane</keyword>
<evidence type="ECO:0000256" key="2">
    <source>
        <dbReference type="SAM" id="Phobius"/>
    </source>
</evidence>
<accession>A0A2N7S6Q8</accession>
<evidence type="ECO:0008006" key="5">
    <source>
        <dbReference type="Google" id="ProtNLM"/>
    </source>
</evidence>
<keyword evidence="2" id="KW-1133">Transmembrane helix</keyword>
<comment type="caution">
    <text evidence="3">The sequence shown here is derived from an EMBL/GenBank/DDBJ whole genome shotgun (WGS) entry which is preliminary data.</text>
</comment>
<sequence>MFGIPSSNAARQESGARQIMSDPSLTARYNNPKKRNLSKKSRNWLIGAALSLGVAGAAYIGFSNYSSIGSQDLEFEVISATQAKAVVAVEYNTKLRVQCDIRAMNESKAIVGYKTVLLDPGEATGHITQHLEIDLHTDNLATTAGVEDCYEVPQEYKG</sequence>
<dbReference type="InterPro" id="IPR025443">
    <property type="entry name" value="DUF4307"/>
</dbReference>
<gene>
    <name evidence="3" type="ORF">CIK84_10005</name>
</gene>
<proteinExistence type="predicted"/>
<dbReference type="AlphaFoldDB" id="A0A2N7S6Q8"/>
<feature type="compositionally biased region" description="Polar residues" evidence="1">
    <location>
        <begin position="1"/>
        <end position="11"/>
    </location>
</feature>
<name>A0A2N7S6Q8_9MICC</name>
<reference evidence="3 4" key="1">
    <citation type="journal article" date="2017" name="Elife">
        <title>Extensive horizontal gene transfer in cheese-associated bacteria.</title>
        <authorList>
            <person name="Bonham K.S."/>
            <person name="Wolfe B.E."/>
            <person name="Dutton R.J."/>
        </authorList>
    </citation>
    <scope>NUCLEOTIDE SEQUENCE [LARGE SCALE GENOMIC DNA]</scope>
    <source>
        <strain evidence="3 4">JB182</strain>
    </source>
</reference>
<organism evidence="3 4">
    <name type="scientific">Glutamicibacter arilaitensis</name>
    <dbReference type="NCBI Taxonomy" id="256701"/>
    <lineage>
        <taxon>Bacteria</taxon>
        <taxon>Bacillati</taxon>
        <taxon>Actinomycetota</taxon>
        <taxon>Actinomycetes</taxon>
        <taxon>Micrococcales</taxon>
        <taxon>Micrococcaceae</taxon>
        <taxon>Glutamicibacter</taxon>
    </lineage>
</organism>
<protein>
    <recommendedName>
        <fullName evidence="5">DUF4307 domain-containing protein</fullName>
    </recommendedName>
</protein>